<organism evidence="1 2">
    <name type="scientific">Acidihalobacter prosperus</name>
    <dbReference type="NCBI Taxonomy" id="160660"/>
    <lineage>
        <taxon>Bacteria</taxon>
        <taxon>Pseudomonadati</taxon>
        <taxon>Pseudomonadota</taxon>
        <taxon>Gammaproteobacteria</taxon>
        <taxon>Chromatiales</taxon>
        <taxon>Ectothiorhodospiraceae</taxon>
        <taxon>Acidihalobacter</taxon>
    </lineage>
</organism>
<dbReference type="EMBL" id="JQSG02000006">
    <property type="protein sequence ID" value="OBS08873.1"/>
    <property type="molecule type" value="Genomic_DNA"/>
</dbReference>
<keyword evidence="2" id="KW-1185">Reference proteome</keyword>
<dbReference type="AlphaFoldDB" id="A0A1A6C2T9"/>
<protein>
    <submittedName>
        <fullName evidence="1">Uncharacterized protein</fullName>
    </submittedName>
</protein>
<accession>A0A1A6C2T9</accession>
<comment type="caution">
    <text evidence="1">The sequence shown here is derived from an EMBL/GenBank/DDBJ whole genome shotgun (WGS) entry which is preliminary data.</text>
</comment>
<gene>
    <name evidence="1" type="ORF">Thpro_023123</name>
</gene>
<evidence type="ECO:0000313" key="2">
    <source>
        <dbReference type="Proteomes" id="UP000029273"/>
    </source>
</evidence>
<proteinExistence type="predicted"/>
<reference evidence="1 2" key="1">
    <citation type="journal article" date="2014" name="Genome Announc.">
        <title>Draft Genome Sequence of the Iron-Oxidizing, Acidophilic, and Halotolerant 'Thiobacillus prosperus' Type Strain DSM 5130.</title>
        <authorList>
            <person name="Ossandon F.J."/>
            <person name="Cardenas J.P."/>
            <person name="Corbett M."/>
            <person name="Quatrini R."/>
            <person name="Holmes D.S."/>
            <person name="Watkin E."/>
        </authorList>
    </citation>
    <scope>NUCLEOTIDE SEQUENCE [LARGE SCALE GENOMIC DNA]</scope>
    <source>
        <strain evidence="1 2">DSM 5130</strain>
    </source>
</reference>
<name>A0A1A6C2T9_9GAMM</name>
<sequence>MGAIPVFSCCRCEPSTSRAKLPTSICLGCTRPHPPFAHLFGATAGRRHHSGARLFLQCLPGKPPRPLKAI</sequence>
<dbReference type="Proteomes" id="UP000029273">
    <property type="component" value="Unassembled WGS sequence"/>
</dbReference>
<evidence type="ECO:0000313" key="1">
    <source>
        <dbReference type="EMBL" id="OBS08873.1"/>
    </source>
</evidence>